<dbReference type="NCBIfam" id="NF008955">
    <property type="entry name" value="PRK12297.1"/>
    <property type="match status" value="1"/>
</dbReference>
<feature type="binding site" evidence="5">
    <location>
        <begin position="284"/>
        <end position="287"/>
    </location>
    <ligand>
        <name>GTP</name>
        <dbReference type="ChEBI" id="CHEBI:37565"/>
    </ligand>
</feature>
<dbReference type="EC" id="3.6.5.-" evidence="5"/>
<organism evidence="9 10">
    <name type="scientific">Uliginosibacterium paludis</name>
    <dbReference type="NCBI Taxonomy" id="1615952"/>
    <lineage>
        <taxon>Bacteria</taxon>
        <taxon>Pseudomonadati</taxon>
        <taxon>Pseudomonadota</taxon>
        <taxon>Betaproteobacteria</taxon>
        <taxon>Rhodocyclales</taxon>
        <taxon>Zoogloeaceae</taxon>
        <taxon>Uliginosibacterium</taxon>
    </lineage>
</organism>
<dbReference type="PANTHER" id="PTHR11702:SF31">
    <property type="entry name" value="MITOCHONDRIAL RIBOSOME-ASSOCIATED GTPASE 2"/>
    <property type="match status" value="1"/>
</dbReference>
<dbReference type="NCBIfam" id="TIGR02729">
    <property type="entry name" value="Obg_CgtA"/>
    <property type="match status" value="1"/>
</dbReference>
<feature type="domain" description="Obg" evidence="8">
    <location>
        <begin position="1"/>
        <end position="159"/>
    </location>
</feature>
<protein>
    <recommendedName>
        <fullName evidence="5">GTPase Obg</fullName>
        <ecNumber evidence="5">3.6.5.-</ecNumber>
    </recommendedName>
    <alternativeName>
        <fullName evidence="5">GTP-binding protein Obg</fullName>
    </alternativeName>
</protein>
<feature type="binding site" evidence="5">
    <location>
        <begin position="166"/>
        <end position="173"/>
    </location>
    <ligand>
        <name>GTP</name>
        <dbReference type="ChEBI" id="CHEBI:37565"/>
    </ligand>
</feature>
<dbReference type="CDD" id="cd01898">
    <property type="entry name" value="Obg"/>
    <property type="match status" value="1"/>
</dbReference>
<evidence type="ECO:0000256" key="3">
    <source>
        <dbReference type="ARBA" id="ARBA00022842"/>
    </source>
</evidence>
<dbReference type="PROSITE" id="PS00905">
    <property type="entry name" value="GTP1_OBG"/>
    <property type="match status" value="1"/>
</dbReference>
<dbReference type="PROSITE" id="PS51710">
    <property type="entry name" value="G_OBG"/>
    <property type="match status" value="1"/>
</dbReference>
<dbReference type="InterPro" id="IPR006169">
    <property type="entry name" value="GTP1_OBG_dom"/>
</dbReference>
<feature type="domain" description="OBG-type G" evidence="7">
    <location>
        <begin position="160"/>
        <end position="334"/>
    </location>
</feature>
<dbReference type="InterPro" id="IPR036726">
    <property type="entry name" value="GTP1_OBG_dom_sf"/>
</dbReference>
<comment type="caution">
    <text evidence="9">The sequence shown here is derived from an EMBL/GenBank/DDBJ whole genome shotgun (WGS) entry which is preliminary data.</text>
</comment>
<comment type="subunit">
    <text evidence="5">Monomer.</text>
</comment>
<keyword evidence="4 5" id="KW-0342">GTP-binding</keyword>
<dbReference type="PANTHER" id="PTHR11702">
    <property type="entry name" value="DEVELOPMENTALLY REGULATED GTP-BINDING PROTEIN-RELATED"/>
    <property type="match status" value="1"/>
</dbReference>
<keyword evidence="2 5" id="KW-0547">Nucleotide-binding</keyword>
<dbReference type="Gene3D" id="3.40.50.300">
    <property type="entry name" value="P-loop containing nucleotide triphosphate hydrolases"/>
    <property type="match status" value="1"/>
</dbReference>
<comment type="cofactor">
    <cofactor evidence="5">
        <name>Mg(2+)</name>
        <dbReference type="ChEBI" id="CHEBI:18420"/>
    </cofactor>
</comment>
<evidence type="ECO:0000256" key="1">
    <source>
        <dbReference type="ARBA" id="ARBA00007699"/>
    </source>
</evidence>
<evidence type="ECO:0000259" key="8">
    <source>
        <dbReference type="PROSITE" id="PS51883"/>
    </source>
</evidence>
<dbReference type="NCBIfam" id="NF008956">
    <property type="entry name" value="PRK12299.1"/>
    <property type="match status" value="1"/>
</dbReference>
<evidence type="ECO:0000313" key="10">
    <source>
        <dbReference type="Proteomes" id="UP001548590"/>
    </source>
</evidence>
<dbReference type="InterPro" id="IPR014100">
    <property type="entry name" value="GTP-bd_Obg/CgtA"/>
</dbReference>
<reference evidence="9 10" key="1">
    <citation type="submission" date="2024-07" db="EMBL/GenBank/DDBJ databases">
        <title>Uliginosibacterium paludis KCTC:42655.</title>
        <authorList>
            <person name="Kim M.K."/>
        </authorList>
    </citation>
    <scope>NUCLEOTIDE SEQUENCE [LARGE SCALE GENOMIC DNA]</scope>
    <source>
        <strain evidence="9 10">KCTC 42655</strain>
    </source>
</reference>
<dbReference type="HAMAP" id="MF_01454">
    <property type="entry name" value="GTPase_Obg"/>
    <property type="match status" value="1"/>
</dbReference>
<feature type="binding site" evidence="5">
    <location>
        <begin position="191"/>
        <end position="195"/>
    </location>
    <ligand>
        <name>GTP</name>
        <dbReference type="ChEBI" id="CHEBI:37565"/>
    </ligand>
</feature>
<keyword evidence="10" id="KW-1185">Reference proteome</keyword>
<accession>A0ABV2CW50</accession>
<feature type="region of interest" description="Disordered" evidence="6">
    <location>
        <begin position="23"/>
        <end position="43"/>
    </location>
</feature>
<dbReference type="PROSITE" id="PS51883">
    <property type="entry name" value="OBG"/>
    <property type="match status" value="1"/>
</dbReference>
<evidence type="ECO:0000256" key="2">
    <source>
        <dbReference type="ARBA" id="ARBA00022741"/>
    </source>
</evidence>
<dbReference type="InterPro" id="IPR006073">
    <property type="entry name" value="GTP-bd"/>
</dbReference>
<sequence length="381" mass="41667">MKFFDEARIDVYAGDGGNGNASFRREKYIPKGGPDGGDGGRGGNIFAVGDRNLNTLVDFRYTRTFRAEHGEKGGSTDCYGKGGEDLFLRMPVGTIIKNHETGELIADLNEDGKQVLIARGGKGGLGNLHFKSSTNRAPRQKTNGEPGEHFKLALELKVLADVGLLGMPNAGKSTFIRAVSAAKPKVAGYPFTTLAPNLGVVRTSEGRSFVIADIPGLIEGASEGAGLGHRFLRHLQRTRVLLHLVDLAPFDPETDPVYEARAIVEELRKYDESLADKPRWLVLNKLDLIPEEERDARVRTFLDAYGEPDRWFAISGISGNGCQPLIFALQDFIDALPRWTEEEQLAAVAAGPDAYPIGSDDDEDEEEDDDDDFEGEIIYAR</sequence>
<feature type="binding site" evidence="5">
    <location>
        <position position="173"/>
    </location>
    <ligand>
        <name>Mg(2+)</name>
        <dbReference type="ChEBI" id="CHEBI:18420"/>
    </ligand>
</feature>
<keyword evidence="5" id="KW-0378">Hydrolase</keyword>
<dbReference type="InterPro" id="IPR006074">
    <property type="entry name" value="GTP1-OBG_CS"/>
</dbReference>
<feature type="region of interest" description="Disordered" evidence="6">
    <location>
        <begin position="349"/>
        <end position="381"/>
    </location>
</feature>
<dbReference type="EMBL" id="JBEWLZ010000023">
    <property type="protein sequence ID" value="MET1492159.1"/>
    <property type="molecule type" value="Genomic_DNA"/>
</dbReference>
<dbReference type="PIRSF" id="PIRSF002401">
    <property type="entry name" value="GTP_bd_Obg/CgtA"/>
    <property type="match status" value="1"/>
</dbReference>
<proteinExistence type="inferred from homology"/>
<comment type="function">
    <text evidence="5">An essential GTPase which binds GTP, GDP and possibly (p)ppGpp with moderate affinity, with high nucleotide exchange rates and a fairly low GTP hydrolysis rate. Plays a role in control of the cell cycle, stress response, ribosome biogenesis and in those bacteria that undergo differentiation, in morphogenesis control.</text>
</comment>
<keyword evidence="5" id="KW-0963">Cytoplasm</keyword>
<feature type="binding site" evidence="5">
    <location>
        <position position="193"/>
    </location>
    <ligand>
        <name>Mg(2+)</name>
        <dbReference type="ChEBI" id="CHEBI:18420"/>
    </ligand>
</feature>
<keyword evidence="3 5" id="KW-0460">Magnesium</keyword>
<dbReference type="InterPro" id="IPR045086">
    <property type="entry name" value="OBG_GTPase"/>
</dbReference>
<dbReference type="PRINTS" id="PR00326">
    <property type="entry name" value="GTP1OBG"/>
</dbReference>
<comment type="subcellular location">
    <subcellularLocation>
        <location evidence="5">Cytoplasm</location>
    </subcellularLocation>
</comment>
<evidence type="ECO:0000256" key="6">
    <source>
        <dbReference type="SAM" id="MobiDB-lite"/>
    </source>
</evidence>
<feature type="compositionally biased region" description="Gly residues" evidence="6">
    <location>
        <begin position="33"/>
        <end position="43"/>
    </location>
</feature>
<dbReference type="Pfam" id="PF01926">
    <property type="entry name" value="MMR_HSR1"/>
    <property type="match status" value="1"/>
</dbReference>
<evidence type="ECO:0000256" key="5">
    <source>
        <dbReference type="HAMAP-Rule" id="MF_01454"/>
    </source>
</evidence>
<dbReference type="Gene3D" id="2.70.210.12">
    <property type="entry name" value="GTP1/OBG domain"/>
    <property type="match status" value="1"/>
</dbReference>
<name>A0ABV2CW50_9RHOO</name>
<feature type="binding site" evidence="5">
    <location>
        <begin position="213"/>
        <end position="216"/>
    </location>
    <ligand>
        <name>GTP</name>
        <dbReference type="ChEBI" id="CHEBI:37565"/>
    </ligand>
</feature>
<gene>
    <name evidence="9" type="primary">cgtA</name>
    <name evidence="5" type="synonym">obg</name>
    <name evidence="9" type="ORF">ABVT11_20155</name>
</gene>
<dbReference type="Pfam" id="PF01018">
    <property type="entry name" value="GTP1_OBG"/>
    <property type="match status" value="1"/>
</dbReference>
<dbReference type="RefSeq" id="WP_345930485.1">
    <property type="nucleotide sequence ID" value="NZ_JBDIVF010000018.1"/>
</dbReference>
<feature type="compositionally biased region" description="Acidic residues" evidence="6">
    <location>
        <begin position="359"/>
        <end position="375"/>
    </location>
</feature>
<evidence type="ECO:0000313" key="9">
    <source>
        <dbReference type="EMBL" id="MET1492159.1"/>
    </source>
</evidence>
<dbReference type="Proteomes" id="UP001548590">
    <property type="component" value="Unassembled WGS sequence"/>
</dbReference>
<feature type="binding site" evidence="5">
    <location>
        <begin position="315"/>
        <end position="317"/>
    </location>
    <ligand>
        <name>GTP</name>
        <dbReference type="ChEBI" id="CHEBI:37565"/>
    </ligand>
</feature>
<dbReference type="InterPro" id="IPR027417">
    <property type="entry name" value="P-loop_NTPase"/>
</dbReference>
<evidence type="ECO:0000259" key="7">
    <source>
        <dbReference type="PROSITE" id="PS51710"/>
    </source>
</evidence>
<dbReference type="InterPro" id="IPR031167">
    <property type="entry name" value="G_OBG"/>
</dbReference>
<dbReference type="SUPFAM" id="SSF52540">
    <property type="entry name" value="P-loop containing nucleoside triphosphate hydrolases"/>
    <property type="match status" value="1"/>
</dbReference>
<keyword evidence="5" id="KW-0479">Metal-binding</keyword>
<evidence type="ECO:0000256" key="4">
    <source>
        <dbReference type="ARBA" id="ARBA00023134"/>
    </source>
</evidence>
<dbReference type="SUPFAM" id="SSF82051">
    <property type="entry name" value="Obg GTP-binding protein N-terminal domain"/>
    <property type="match status" value="1"/>
</dbReference>
<comment type="similarity">
    <text evidence="1 5">Belongs to the TRAFAC class OBG-HflX-like GTPase superfamily. OBG GTPase family.</text>
</comment>